<gene>
    <name evidence="1" type="ORF">PROQFM164_S03g001326</name>
</gene>
<dbReference type="EMBL" id="HG792017">
    <property type="protein sequence ID" value="CDM34602.1"/>
    <property type="molecule type" value="Genomic_DNA"/>
</dbReference>
<protein>
    <submittedName>
        <fullName evidence="1">Genomic scaffold, ProqFM164S03</fullName>
    </submittedName>
</protein>
<proteinExistence type="predicted"/>
<keyword evidence="2" id="KW-1185">Reference proteome</keyword>
<reference evidence="1" key="1">
    <citation type="journal article" date="2014" name="Nat. Commun.">
        <title>Multiple recent horizontal transfers of a large genomic region in cheese making fungi.</title>
        <authorList>
            <person name="Cheeseman K."/>
            <person name="Ropars J."/>
            <person name="Renault P."/>
            <person name="Dupont J."/>
            <person name="Gouzy J."/>
            <person name="Branca A."/>
            <person name="Abraham A.L."/>
            <person name="Ceppi M."/>
            <person name="Conseiller E."/>
            <person name="Debuchy R."/>
            <person name="Malagnac F."/>
            <person name="Goarin A."/>
            <person name="Silar P."/>
            <person name="Lacoste S."/>
            <person name="Sallet E."/>
            <person name="Bensimon A."/>
            <person name="Giraud T."/>
            <person name="Brygoo Y."/>
        </authorList>
    </citation>
    <scope>NUCLEOTIDE SEQUENCE [LARGE SCALE GENOMIC DNA]</scope>
    <source>
        <strain evidence="1">FM164</strain>
    </source>
</reference>
<dbReference type="Proteomes" id="UP000030686">
    <property type="component" value="Unassembled WGS sequence"/>
</dbReference>
<evidence type="ECO:0000313" key="2">
    <source>
        <dbReference type="Proteomes" id="UP000030686"/>
    </source>
</evidence>
<organism evidence="1 2">
    <name type="scientific">Penicillium roqueforti (strain FM164)</name>
    <dbReference type="NCBI Taxonomy" id="1365484"/>
    <lineage>
        <taxon>Eukaryota</taxon>
        <taxon>Fungi</taxon>
        <taxon>Dikarya</taxon>
        <taxon>Ascomycota</taxon>
        <taxon>Pezizomycotina</taxon>
        <taxon>Eurotiomycetes</taxon>
        <taxon>Eurotiomycetidae</taxon>
        <taxon>Eurotiales</taxon>
        <taxon>Aspergillaceae</taxon>
        <taxon>Penicillium</taxon>
    </lineage>
</organism>
<dbReference type="AlphaFoldDB" id="W6QYH9"/>
<sequence length="210" mass="22953">MITTTRSHLPLTTTFTLAIECLTDFWLLNASPIGTRSLWANLGPADAKCLPSNWSPSSYYSPRIACPSGWAMAVNYTSATETIGTCCPVYQPSSWTFTTRACCMDQFATFEVREFGATVDMNETFKHINVTGTTLLTIPITSGVDSWYGYGVELRWRSTDLTSAPITSFVSTTTSAVITTTTMMAVTQESEEKPPELSTGAKQARALVLH</sequence>
<name>W6QYH9_PENRF</name>
<evidence type="ECO:0000313" key="1">
    <source>
        <dbReference type="EMBL" id="CDM34602.1"/>
    </source>
</evidence>
<dbReference type="OrthoDB" id="4369489at2759"/>
<dbReference type="STRING" id="1365484.W6QYH9"/>
<accession>W6QYH9</accession>